<reference evidence="5" key="1">
    <citation type="journal article" date="2010" name="Nature">
        <title>The Amphimedon queenslandica genome and the evolution of animal complexity.</title>
        <authorList>
            <person name="Srivastava M."/>
            <person name="Simakov O."/>
            <person name="Chapman J."/>
            <person name="Fahey B."/>
            <person name="Gauthier M.E."/>
            <person name="Mitros T."/>
            <person name="Richards G.S."/>
            <person name="Conaco C."/>
            <person name="Dacre M."/>
            <person name="Hellsten U."/>
            <person name="Larroux C."/>
            <person name="Putnam N.H."/>
            <person name="Stanke M."/>
            <person name="Adamska M."/>
            <person name="Darling A."/>
            <person name="Degnan S.M."/>
            <person name="Oakley T.H."/>
            <person name="Plachetzki D.C."/>
            <person name="Zhai Y."/>
            <person name="Adamski M."/>
            <person name="Calcino A."/>
            <person name="Cummins S.F."/>
            <person name="Goodstein D.M."/>
            <person name="Harris C."/>
            <person name="Jackson D.J."/>
            <person name="Leys S.P."/>
            <person name="Shu S."/>
            <person name="Woodcroft B.J."/>
            <person name="Vervoort M."/>
            <person name="Kosik K.S."/>
            <person name="Manning G."/>
            <person name="Degnan B.M."/>
            <person name="Rokhsar D.S."/>
        </authorList>
    </citation>
    <scope>NUCLEOTIDE SEQUENCE [LARGE SCALE GENOMIC DNA]</scope>
</reference>
<dbReference type="PANTHER" id="PTHR24198">
    <property type="entry name" value="ANKYRIN REPEAT AND PROTEIN KINASE DOMAIN-CONTAINING PROTEIN"/>
    <property type="match status" value="1"/>
</dbReference>
<organism evidence="4 5">
    <name type="scientific">Amphimedon queenslandica</name>
    <name type="common">Sponge</name>
    <dbReference type="NCBI Taxonomy" id="400682"/>
    <lineage>
        <taxon>Eukaryota</taxon>
        <taxon>Metazoa</taxon>
        <taxon>Porifera</taxon>
        <taxon>Demospongiae</taxon>
        <taxon>Heteroscleromorpha</taxon>
        <taxon>Haplosclerida</taxon>
        <taxon>Niphatidae</taxon>
        <taxon>Amphimedon</taxon>
    </lineage>
</organism>
<keyword evidence="1" id="KW-0677">Repeat</keyword>
<proteinExistence type="predicted"/>
<name>A0AAN0ITL4_AMPQE</name>
<protein>
    <submittedName>
        <fullName evidence="4">Uncharacterized protein</fullName>
    </submittedName>
</protein>
<dbReference type="Pfam" id="PF12796">
    <property type="entry name" value="Ank_2"/>
    <property type="match status" value="2"/>
</dbReference>
<feature type="repeat" description="ANK" evidence="3">
    <location>
        <begin position="173"/>
        <end position="194"/>
    </location>
</feature>
<keyword evidence="5" id="KW-1185">Reference proteome</keyword>
<dbReference type="AlphaFoldDB" id="A0AAN0ITL4"/>
<dbReference type="SUPFAM" id="SSF48403">
    <property type="entry name" value="Ankyrin repeat"/>
    <property type="match status" value="1"/>
</dbReference>
<evidence type="ECO:0000256" key="2">
    <source>
        <dbReference type="ARBA" id="ARBA00023043"/>
    </source>
</evidence>
<dbReference type="InterPro" id="IPR036770">
    <property type="entry name" value="Ankyrin_rpt-contain_sf"/>
</dbReference>
<dbReference type="KEGG" id="aqu:105316111"/>
<feature type="repeat" description="ANK" evidence="3">
    <location>
        <begin position="101"/>
        <end position="122"/>
    </location>
</feature>
<dbReference type="PANTHER" id="PTHR24198:SF165">
    <property type="entry name" value="ANKYRIN REPEAT-CONTAINING PROTEIN-RELATED"/>
    <property type="match status" value="1"/>
</dbReference>
<dbReference type="Pfam" id="PF13637">
    <property type="entry name" value="Ank_4"/>
    <property type="match status" value="1"/>
</dbReference>
<dbReference type="SMART" id="SM00248">
    <property type="entry name" value="ANK"/>
    <property type="match status" value="9"/>
</dbReference>
<evidence type="ECO:0000313" key="5">
    <source>
        <dbReference type="Proteomes" id="UP000007879"/>
    </source>
</evidence>
<accession>A0AAN0ITL4</accession>
<reference evidence="4" key="2">
    <citation type="submission" date="2024-06" db="UniProtKB">
        <authorList>
            <consortium name="EnsemblMetazoa"/>
        </authorList>
    </citation>
    <scope>IDENTIFICATION</scope>
</reference>
<dbReference type="PROSITE" id="PS50088">
    <property type="entry name" value="ANK_REPEAT"/>
    <property type="match status" value="3"/>
</dbReference>
<evidence type="ECO:0000256" key="3">
    <source>
        <dbReference type="PROSITE-ProRule" id="PRU00023"/>
    </source>
</evidence>
<dbReference type="RefSeq" id="XP_011409220.1">
    <property type="nucleotide sequence ID" value="XM_011410918.1"/>
</dbReference>
<dbReference type="Gene3D" id="1.25.40.20">
    <property type="entry name" value="Ankyrin repeat-containing domain"/>
    <property type="match status" value="5"/>
</dbReference>
<dbReference type="Proteomes" id="UP000007879">
    <property type="component" value="Unassembled WGS sequence"/>
</dbReference>
<feature type="repeat" description="ANK" evidence="3">
    <location>
        <begin position="34"/>
        <end position="66"/>
    </location>
</feature>
<evidence type="ECO:0000313" key="4">
    <source>
        <dbReference type="EnsemblMetazoa" id="XP_011409220.1"/>
    </source>
</evidence>
<keyword evidence="2 3" id="KW-0040">ANK repeat</keyword>
<evidence type="ECO:0000256" key="1">
    <source>
        <dbReference type="ARBA" id="ARBA00022737"/>
    </source>
</evidence>
<dbReference type="InterPro" id="IPR002110">
    <property type="entry name" value="Ankyrin_rpt"/>
</dbReference>
<dbReference type="PROSITE" id="PS50297">
    <property type="entry name" value="ANK_REP_REGION"/>
    <property type="match status" value="3"/>
</dbReference>
<sequence>MAPIHLACKKGRLNLIQYIIKHIPSSLELPHSKNGRTPFLIAVYFNQLEVIKYLISNKCHLSATDDEGSGAVHISVERGHLNVLKYLMDNDYCNPNATNHQDRTPLHVAVAAEQYEILKFLLTNKLSILINVQDNHGNTPLHLACMWRQTRIVSLLSSANLSSSINILITNKKGQTPLHLAVASGHKDTTEALLFSVTGSSTHHDLLTATDTKGCTVFHIACSNDCIHVFRYLCHVYPQGVNAMDNRGRGLLHAACEGGDIEIVKELVEKYKLDPKSQDKKGITCLHLLTKRKRAKKLSLKIGDVASGHTPLHYASCSDNICMVCYLIETFPCTPDDPDNNGYTSVHGACEAGSM</sequence>
<dbReference type="GeneID" id="105316111"/>
<dbReference type="Pfam" id="PF00023">
    <property type="entry name" value="Ank"/>
    <property type="match status" value="2"/>
</dbReference>
<dbReference type="EnsemblMetazoa" id="XM_011410918.1">
    <property type="protein sequence ID" value="XP_011409220.1"/>
    <property type="gene ID" value="LOC105316111"/>
</dbReference>